<feature type="transmembrane region" description="Helical" evidence="6">
    <location>
        <begin position="109"/>
        <end position="130"/>
    </location>
</feature>
<reference evidence="7 8" key="1">
    <citation type="journal article" date="2011" name="ISME J.">
        <title>Community ecology of hot spring cyanobacterial mats: predominant populations and their functional potential.</title>
        <authorList>
            <person name="Klatt C.G."/>
            <person name="Wood J.M."/>
            <person name="Rusch D.B."/>
            <person name="Bateson M.M."/>
            <person name="Hamamura N."/>
            <person name="Heidelberg J.F."/>
            <person name="Grossman A.R."/>
            <person name="Bhaya D."/>
            <person name="Cohan F.M."/>
            <person name="Kuhl M."/>
            <person name="Bryant D.A."/>
            <person name="Ward D.M."/>
        </authorList>
    </citation>
    <scope>NUCLEOTIDE SEQUENCE [LARGE SCALE GENOMIC DNA]</scope>
    <source>
        <strain evidence="7">OS</strain>
    </source>
</reference>
<name>A0A395M2Q2_9BACT</name>
<dbReference type="GO" id="GO:0016020">
    <property type="term" value="C:membrane"/>
    <property type="evidence" value="ECO:0007669"/>
    <property type="project" value="UniProtKB-SubCell"/>
</dbReference>
<proteinExistence type="inferred from homology"/>
<sequence>MMWHRLANASFWSHLRWYHGVLFLLVMNLLSGGWLSTRSYLDSVGRPPFMPPDGAFAPIWIGMQILMVIAGFQLVRSKSLSPLLLGSYASLWAFFSMFSWFYFGLHSPILGFLTTVGMFVANALNLYFGFKASQTKYALLLIPLMVWLVLACCIAGWQFLYTPDEFFQMAPLCHRAP</sequence>
<dbReference type="AlphaFoldDB" id="A0A395M2Q2"/>
<accession>A0A395M2Q2</accession>
<comment type="caution">
    <text evidence="7">The sequence shown here is derived from an EMBL/GenBank/DDBJ whole genome shotgun (WGS) entry which is preliminary data.</text>
</comment>
<dbReference type="Gene3D" id="1.20.1260.100">
    <property type="entry name" value="TspO/MBR protein"/>
    <property type="match status" value="1"/>
</dbReference>
<organism evidence="7 8">
    <name type="scientific">Candidatus Thermochlorobacter aerophilus</name>
    <dbReference type="NCBI Taxonomy" id="1868324"/>
    <lineage>
        <taxon>Bacteria</taxon>
        <taxon>Pseudomonadati</taxon>
        <taxon>Chlorobiota</taxon>
        <taxon>Chlorobiia</taxon>
        <taxon>Chlorobiales</taxon>
        <taxon>Candidatus Thermochlorobacteriaceae</taxon>
        <taxon>Candidatus Thermochlorobacter</taxon>
    </lineage>
</organism>
<comment type="subcellular location">
    <subcellularLocation>
        <location evidence="1">Membrane</location>
        <topology evidence="1">Multi-pass membrane protein</topology>
    </subcellularLocation>
</comment>
<evidence type="ECO:0000256" key="2">
    <source>
        <dbReference type="ARBA" id="ARBA00007524"/>
    </source>
</evidence>
<keyword evidence="5 6" id="KW-0472">Membrane</keyword>
<evidence type="ECO:0000313" key="8">
    <source>
        <dbReference type="Proteomes" id="UP000266389"/>
    </source>
</evidence>
<dbReference type="InterPro" id="IPR038330">
    <property type="entry name" value="TspO/MBR-related_sf"/>
</dbReference>
<gene>
    <name evidence="7" type="ORF">D0433_03355</name>
</gene>
<comment type="similarity">
    <text evidence="2">Belongs to the TspO/BZRP family.</text>
</comment>
<dbReference type="CDD" id="cd15904">
    <property type="entry name" value="TSPO_MBR"/>
    <property type="match status" value="1"/>
</dbReference>
<keyword evidence="4 6" id="KW-1133">Transmembrane helix</keyword>
<feature type="transmembrane region" description="Helical" evidence="6">
    <location>
        <begin position="55"/>
        <end position="75"/>
    </location>
</feature>
<feature type="transmembrane region" description="Helical" evidence="6">
    <location>
        <begin position="15"/>
        <end position="35"/>
    </location>
</feature>
<evidence type="ECO:0000256" key="5">
    <source>
        <dbReference type="ARBA" id="ARBA00023136"/>
    </source>
</evidence>
<evidence type="ECO:0000256" key="1">
    <source>
        <dbReference type="ARBA" id="ARBA00004141"/>
    </source>
</evidence>
<evidence type="ECO:0000256" key="6">
    <source>
        <dbReference type="SAM" id="Phobius"/>
    </source>
</evidence>
<evidence type="ECO:0000256" key="4">
    <source>
        <dbReference type="ARBA" id="ARBA00022989"/>
    </source>
</evidence>
<feature type="transmembrane region" description="Helical" evidence="6">
    <location>
        <begin position="82"/>
        <end position="103"/>
    </location>
</feature>
<evidence type="ECO:0000256" key="3">
    <source>
        <dbReference type="ARBA" id="ARBA00022692"/>
    </source>
</evidence>
<evidence type="ECO:0000313" key="7">
    <source>
        <dbReference type="EMBL" id="RFM24951.1"/>
    </source>
</evidence>
<dbReference type="InterPro" id="IPR004307">
    <property type="entry name" value="TspO_MBR"/>
</dbReference>
<dbReference type="Proteomes" id="UP000266389">
    <property type="component" value="Unassembled WGS sequence"/>
</dbReference>
<dbReference type="Pfam" id="PF03073">
    <property type="entry name" value="TspO_MBR"/>
    <property type="match status" value="1"/>
</dbReference>
<protein>
    <submittedName>
        <fullName evidence="7">Tryptophan-rich sensory protein</fullName>
    </submittedName>
</protein>
<keyword evidence="3 6" id="KW-0812">Transmembrane</keyword>
<dbReference type="EMBL" id="PHFL01000014">
    <property type="protein sequence ID" value="RFM24951.1"/>
    <property type="molecule type" value="Genomic_DNA"/>
</dbReference>
<feature type="transmembrane region" description="Helical" evidence="6">
    <location>
        <begin position="137"/>
        <end position="160"/>
    </location>
</feature>